<sequence length="99" mass="11895">MIYQTAEPELTEPKLEKIRLIVKDLKNFKALEEDEINPELLKLAGKDFATVIHLILKNIWNKECMLKELEFRDYMHNLQKRRYEESNKLSWNLAIGHRI</sequence>
<gene>
    <name evidence="1" type="ORF">CINCED_3A004854</name>
</gene>
<dbReference type="Proteomes" id="UP000325440">
    <property type="component" value="Unassembled WGS sequence"/>
</dbReference>
<accession>A0A5E4MQY8</accession>
<keyword evidence="2" id="KW-1185">Reference proteome</keyword>
<dbReference type="EMBL" id="CABPRJ010000966">
    <property type="protein sequence ID" value="VVC33310.1"/>
    <property type="molecule type" value="Genomic_DNA"/>
</dbReference>
<organism evidence="1 2">
    <name type="scientific">Cinara cedri</name>
    <dbReference type="NCBI Taxonomy" id="506608"/>
    <lineage>
        <taxon>Eukaryota</taxon>
        <taxon>Metazoa</taxon>
        <taxon>Ecdysozoa</taxon>
        <taxon>Arthropoda</taxon>
        <taxon>Hexapoda</taxon>
        <taxon>Insecta</taxon>
        <taxon>Pterygota</taxon>
        <taxon>Neoptera</taxon>
        <taxon>Paraneoptera</taxon>
        <taxon>Hemiptera</taxon>
        <taxon>Sternorrhyncha</taxon>
        <taxon>Aphidomorpha</taxon>
        <taxon>Aphidoidea</taxon>
        <taxon>Aphididae</taxon>
        <taxon>Lachninae</taxon>
        <taxon>Cinara</taxon>
    </lineage>
</organism>
<reference evidence="1 2" key="1">
    <citation type="submission" date="2019-08" db="EMBL/GenBank/DDBJ databases">
        <authorList>
            <person name="Alioto T."/>
            <person name="Alioto T."/>
            <person name="Gomez Garrido J."/>
        </authorList>
    </citation>
    <scope>NUCLEOTIDE SEQUENCE [LARGE SCALE GENOMIC DNA]</scope>
</reference>
<evidence type="ECO:0000313" key="2">
    <source>
        <dbReference type="Proteomes" id="UP000325440"/>
    </source>
</evidence>
<proteinExistence type="predicted"/>
<name>A0A5E4MQY8_9HEMI</name>
<protein>
    <submittedName>
        <fullName evidence="1">Uncharacterized protein</fullName>
    </submittedName>
</protein>
<dbReference type="AlphaFoldDB" id="A0A5E4MQY8"/>
<evidence type="ECO:0000313" key="1">
    <source>
        <dbReference type="EMBL" id="VVC33310.1"/>
    </source>
</evidence>